<organism evidence="2 3">
    <name type="scientific">Fodinibius salicampi</name>
    <dbReference type="NCBI Taxonomy" id="1920655"/>
    <lineage>
        <taxon>Bacteria</taxon>
        <taxon>Pseudomonadati</taxon>
        <taxon>Balneolota</taxon>
        <taxon>Balneolia</taxon>
        <taxon>Balneolales</taxon>
        <taxon>Balneolaceae</taxon>
        <taxon>Fodinibius</taxon>
    </lineage>
</organism>
<accession>A0ABT3Q0B3</accession>
<comment type="caution">
    <text evidence="2">The sequence shown here is derived from an EMBL/GenBank/DDBJ whole genome shotgun (WGS) entry which is preliminary data.</text>
</comment>
<evidence type="ECO:0000313" key="3">
    <source>
        <dbReference type="Proteomes" id="UP001207337"/>
    </source>
</evidence>
<dbReference type="RefSeq" id="WP_265790337.1">
    <property type="nucleotide sequence ID" value="NZ_BAABRS010000003.1"/>
</dbReference>
<proteinExistence type="predicted"/>
<keyword evidence="1" id="KW-0732">Signal</keyword>
<evidence type="ECO:0000313" key="2">
    <source>
        <dbReference type="EMBL" id="MCW9713550.1"/>
    </source>
</evidence>
<feature type="signal peptide" evidence="1">
    <location>
        <begin position="1"/>
        <end position="22"/>
    </location>
</feature>
<dbReference type="EMBL" id="JAJNDC010000003">
    <property type="protein sequence ID" value="MCW9713550.1"/>
    <property type="molecule type" value="Genomic_DNA"/>
</dbReference>
<feature type="chain" id="PRO_5047294308" evidence="1">
    <location>
        <begin position="23"/>
        <end position="75"/>
    </location>
</feature>
<dbReference type="Proteomes" id="UP001207337">
    <property type="component" value="Unassembled WGS sequence"/>
</dbReference>
<sequence length="75" mass="8384">MKRIFFTFFLISVVAISSSVFAQSSDELSTNGDNIKKTKVLVLATHHIINHEDNFSPTLVDSLINVLEDYSPTII</sequence>
<name>A0ABT3Q0B3_9BACT</name>
<gene>
    <name evidence="2" type="ORF">LQ318_11625</name>
</gene>
<protein>
    <submittedName>
        <fullName evidence="2">Uncharacterized protein</fullName>
    </submittedName>
</protein>
<reference evidence="2 3" key="1">
    <citation type="submission" date="2021-11" db="EMBL/GenBank/DDBJ databases">
        <title>Aliifidinibius sp. nov., a new bacterium isolated from saline soil.</title>
        <authorList>
            <person name="Galisteo C."/>
            <person name="De La Haba R."/>
            <person name="Sanchez-Porro C."/>
            <person name="Ventosa A."/>
        </authorList>
    </citation>
    <scope>NUCLEOTIDE SEQUENCE [LARGE SCALE GENOMIC DNA]</scope>
    <source>
        <strain evidence="2 3">KACC 190600</strain>
    </source>
</reference>
<keyword evidence="3" id="KW-1185">Reference proteome</keyword>
<evidence type="ECO:0000256" key="1">
    <source>
        <dbReference type="SAM" id="SignalP"/>
    </source>
</evidence>